<dbReference type="InterPro" id="IPR015943">
    <property type="entry name" value="WD40/YVTN_repeat-like_dom_sf"/>
</dbReference>
<evidence type="ECO:0000256" key="1">
    <source>
        <dbReference type="ARBA" id="ARBA00022574"/>
    </source>
</evidence>
<evidence type="ECO:0000256" key="4">
    <source>
        <dbReference type="SAM" id="MobiDB-lite"/>
    </source>
</evidence>
<comment type="caution">
    <text evidence="5">The sequence shown here is derived from an EMBL/GenBank/DDBJ whole genome shotgun (WGS) entry which is preliminary data.</text>
</comment>
<keyword evidence="1 3" id="KW-0853">WD repeat</keyword>
<evidence type="ECO:0000313" key="5">
    <source>
        <dbReference type="EMBL" id="CAL8111329.1"/>
    </source>
</evidence>
<feature type="region of interest" description="Disordered" evidence="4">
    <location>
        <begin position="705"/>
        <end position="791"/>
    </location>
</feature>
<dbReference type="PANTHER" id="PTHR15574">
    <property type="entry name" value="WD REPEAT DOMAIN-CONTAINING FAMILY"/>
    <property type="match status" value="1"/>
</dbReference>
<evidence type="ECO:0000256" key="2">
    <source>
        <dbReference type="ARBA" id="ARBA00022737"/>
    </source>
</evidence>
<dbReference type="Pfam" id="PF00400">
    <property type="entry name" value="WD40"/>
    <property type="match status" value="2"/>
</dbReference>
<evidence type="ECO:0000313" key="6">
    <source>
        <dbReference type="Proteomes" id="UP001642540"/>
    </source>
</evidence>
<feature type="repeat" description="WD" evidence="3">
    <location>
        <begin position="332"/>
        <end position="364"/>
    </location>
</feature>
<accession>A0ABP1QXW9</accession>
<proteinExistence type="predicted"/>
<dbReference type="Gene3D" id="2.130.10.10">
    <property type="entry name" value="YVTN repeat-like/Quinoprotein amine dehydrogenase"/>
    <property type="match status" value="3"/>
</dbReference>
<protein>
    <recommendedName>
        <fullName evidence="7">DDB1-and CUL4-associated factor 5</fullName>
    </recommendedName>
</protein>
<feature type="compositionally biased region" description="Low complexity" evidence="4">
    <location>
        <begin position="750"/>
        <end position="761"/>
    </location>
</feature>
<dbReference type="SMART" id="SM00320">
    <property type="entry name" value="WD40"/>
    <property type="match status" value="5"/>
</dbReference>
<feature type="compositionally biased region" description="Polar residues" evidence="4">
    <location>
        <begin position="603"/>
        <end position="617"/>
    </location>
</feature>
<dbReference type="InterPro" id="IPR036322">
    <property type="entry name" value="WD40_repeat_dom_sf"/>
</dbReference>
<feature type="compositionally biased region" description="Polar residues" evidence="4">
    <location>
        <begin position="893"/>
        <end position="909"/>
    </location>
</feature>
<feature type="compositionally biased region" description="Low complexity" evidence="4">
    <location>
        <begin position="712"/>
        <end position="727"/>
    </location>
</feature>
<keyword evidence="2" id="KW-0677">Repeat</keyword>
<evidence type="ECO:0008006" key="7">
    <source>
        <dbReference type="Google" id="ProtNLM"/>
    </source>
</evidence>
<feature type="compositionally biased region" description="Polar residues" evidence="4">
    <location>
        <begin position="447"/>
        <end position="458"/>
    </location>
</feature>
<name>A0ABP1QXW9_9HEXA</name>
<gene>
    <name evidence="5" type="ORF">ODALV1_LOCUS14938</name>
</gene>
<keyword evidence="6" id="KW-1185">Reference proteome</keyword>
<dbReference type="InterPro" id="IPR001680">
    <property type="entry name" value="WD40_rpt"/>
</dbReference>
<dbReference type="SUPFAM" id="SSF50978">
    <property type="entry name" value="WD40 repeat-like"/>
    <property type="match status" value="1"/>
</dbReference>
<feature type="repeat" description="WD" evidence="3">
    <location>
        <begin position="58"/>
        <end position="92"/>
    </location>
</feature>
<organism evidence="5 6">
    <name type="scientific">Orchesella dallaii</name>
    <dbReference type="NCBI Taxonomy" id="48710"/>
    <lineage>
        <taxon>Eukaryota</taxon>
        <taxon>Metazoa</taxon>
        <taxon>Ecdysozoa</taxon>
        <taxon>Arthropoda</taxon>
        <taxon>Hexapoda</taxon>
        <taxon>Collembola</taxon>
        <taxon>Entomobryomorpha</taxon>
        <taxon>Entomobryoidea</taxon>
        <taxon>Orchesellidae</taxon>
        <taxon>Orchesellinae</taxon>
        <taxon>Orchesella</taxon>
    </lineage>
</organism>
<dbReference type="PANTHER" id="PTHR15574:SF43">
    <property type="entry name" value="DDB1- AND CUL4-ASSOCIATED FACTOR 5"/>
    <property type="match status" value="1"/>
</dbReference>
<feature type="compositionally biased region" description="Basic and acidic residues" evidence="4">
    <location>
        <begin position="926"/>
        <end position="947"/>
    </location>
</feature>
<dbReference type="EMBL" id="CAXLJM020000046">
    <property type="protein sequence ID" value="CAL8111329.1"/>
    <property type="molecule type" value="Genomic_DNA"/>
</dbReference>
<dbReference type="InterPro" id="IPR045151">
    <property type="entry name" value="DCAF8"/>
</dbReference>
<dbReference type="PROSITE" id="PS50082">
    <property type="entry name" value="WD_REPEATS_2"/>
    <property type="match status" value="2"/>
</dbReference>
<dbReference type="PROSITE" id="PS50294">
    <property type="entry name" value="WD_REPEATS_REGION"/>
    <property type="match status" value="1"/>
</dbReference>
<feature type="compositionally biased region" description="Basic residues" evidence="4">
    <location>
        <begin position="915"/>
        <end position="925"/>
    </location>
</feature>
<sequence length="947" mass="105540">MNVANYDSPLKMDFNPRGAPGHPLKYLLHRSTFDHGPYYRNIVDWQFEKTKTLHRKNLVAHFGCVNAIEFSKDGNLLVSGGDDRRILLWKVDKAIVSKDEPKIMQAEHLSNVFSLDFSCSSAKIISAGNDDQVIVHDISTGAPLDYFVHEQPVYGVSADPVNESIFCSACDDGRVLIFDIRDSGNDPFCLAKVPSAFHSAMFHPIEPRLVVTANSKEGVASWDVRMPKKVFIKYGMQNSNQCCMSARFNRLGSQILVLRRRLPPILYATDSPGHLYQFNHRGYYNSCTMKSCSFAGQNDQYVLSGSDNFDLHLWKIPTPGSDQWVNKADKVLRGHRSIVNQVRYNYVHNVIASSGVEKIVKLWSPFPMSDEPGGKFPSVVTNEFERRIYTPDDYVSLVMQTGQGHFMSLTYEAGRKNTKEDSRMLAFFDALVQRDINGLSDEDSDNFPETSSYTNTVYSSPETSSSENEDEDSNPPNYRTHLPAISVQAAFSRISREVIRSNINNESVIPDETSSDQASTTGEDASLLNNHDADTHAAVEEQSDSSDPSPGAVEPEDNGVELNQQTENRDMTANMITQLILEKESRRKQVSKPNVTSKDDNINSDVSDPNSESVATSSDEDDSVKLNSTSRPLKIHQGRKIIHVGKKMKPPSGRYSKTHKKFRKRLLRVRKQKLMSTPVYESSRNVLETTPAAETSFARISELMTRNQSVQSDSSGDSSTSTSTDSSSSDEWENESVMKDTKKKSRALISSDSSSSDSQSQNVSDPDTVETEIITDPSTSHATPKDLKRKRRSSCKFNGACKALFKRYVDSEPENQRDNEDAAVIPRKRAHLDNLENSSTNCSTEPSNTEHVIFKRLAKNKSRNYRKASAIASTTPPDSGIDVSKEPEPCCSKSFNTKTISTSLNSAMSTPPKKNCAKRTKKKKKGDSADHSTDPGIERVVSDDESE</sequence>
<evidence type="ECO:0000256" key="3">
    <source>
        <dbReference type="PROSITE-ProRule" id="PRU00221"/>
    </source>
</evidence>
<feature type="region of interest" description="Disordered" evidence="4">
    <location>
        <begin position="439"/>
        <end position="480"/>
    </location>
</feature>
<feature type="region of interest" description="Disordered" evidence="4">
    <location>
        <begin position="505"/>
        <end position="638"/>
    </location>
</feature>
<feature type="compositionally biased region" description="Polar residues" evidence="4">
    <location>
        <begin position="515"/>
        <end position="529"/>
    </location>
</feature>
<dbReference type="Proteomes" id="UP001642540">
    <property type="component" value="Unassembled WGS sequence"/>
</dbReference>
<feature type="region of interest" description="Disordered" evidence="4">
    <location>
        <begin position="869"/>
        <end position="947"/>
    </location>
</feature>
<reference evidence="5 6" key="1">
    <citation type="submission" date="2024-08" db="EMBL/GenBank/DDBJ databases">
        <authorList>
            <person name="Cucini C."/>
            <person name="Frati F."/>
        </authorList>
    </citation>
    <scope>NUCLEOTIDE SEQUENCE [LARGE SCALE GENOMIC DNA]</scope>
</reference>